<dbReference type="Pfam" id="PF02518">
    <property type="entry name" value="HATPase_c"/>
    <property type="match status" value="1"/>
</dbReference>
<dbReference type="Gene3D" id="3.30.450.280">
    <property type="entry name" value="GAF domain"/>
    <property type="match status" value="1"/>
</dbReference>
<feature type="domain" description="Histidine kinase" evidence="8">
    <location>
        <begin position="288"/>
        <end position="490"/>
    </location>
</feature>
<dbReference type="PANTHER" id="PTHR41523:SF8">
    <property type="entry name" value="ETHYLENE RESPONSE SENSOR PROTEIN"/>
    <property type="match status" value="1"/>
</dbReference>
<evidence type="ECO:0000256" key="5">
    <source>
        <dbReference type="ARBA" id="ARBA00022741"/>
    </source>
</evidence>
<evidence type="ECO:0000256" key="3">
    <source>
        <dbReference type="ARBA" id="ARBA00022553"/>
    </source>
</evidence>
<dbReference type="InterPro" id="IPR038424">
    <property type="entry name" value="H_kinase_PdtaS_GAF_sf"/>
</dbReference>
<evidence type="ECO:0000313" key="9">
    <source>
        <dbReference type="EMBL" id="SUZ64040.1"/>
    </source>
</evidence>
<keyword evidence="6" id="KW-0418">Kinase</keyword>
<evidence type="ECO:0000256" key="7">
    <source>
        <dbReference type="ARBA" id="ARBA00022840"/>
    </source>
</evidence>
<dbReference type="InterPro" id="IPR003594">
    <property type="entry name" value="HATPase_dom"/>
</dbReference>
<dbReference type="Pfam" id="PF07568">
    <property type="entry name" value="HisKA_2"/>
    <property type="match status" value="1"/>
</dbReference>
<evidence type="ECO:0000256" key="2">
    <source>
        <dbReference type="ARBA" id="ARBA00012438"/>
    </source>
</evidence>
<reference evidence="9" key="1">
    <citation type="submission" date="2018-05" db="EMBL/GenBank/DDBJ databases">
        <authorList>
            <person name="Lanie J.A."/>
            <person name="Ng W.-L."/>
            <person name="Kazmierczak K.M."/>
            <person name="Andrzejewski T.M."/>
            <person name="Davidsen T.M."/>
            <person name="Wayne K.J."/>
            <person name="Tettelin H."/>
            <person name="Glass J.I."/>
            <person name="Rusch D."/>
            <person name="Podicherti R."/>
            <person name="Tsui H.-C.T."/>
            <person name="Winkler M.E."/>
        </authorList>
    </citation>
    <scope>NUCLEOTIDE SEQUENCE</scope>
</reference>
<gene>
    <name evidence="9" type="ORF">METZ01_LOCUS16894</name>
</gene>
<dbReference type="AlphaFoldDB" id="A0A381PAQ7"/>
<dbReference type="GO" id="GO:0004673">
    <property type="term" value="F:protein histidine kinase activity"/>
    <property type="evidence" value="ECO:0007669"/>
    <property type="project" value="UniProtKB-EC"/>
</dbReference>
<evidence type="ECO:0000256" key="4">
    <source>
        <dbReference type="ARBA" id="ARBA00022679"/>
    </source>
</evidence>
<dbReference type="Gene3D" id="3.30.565.10">
    <property type="entry name" value="Histidine kinase-like ATPase, C-terminal domain"/>
    <property type="match status" value="1"/>
</dbReference>
<dbReference type="EC" id="2.7.13.3" evidence="2"/>
<comment type="catalytic activity">
    <reaction evidence="1">
        <text>ATP + protein L-histidine = ADP + protein N-phospho-L-histidine.</text>
        <dbReference type="EC" id="2.7.13.3"/>
    </reaction>
</comment>
<keyword evidence="7" id="KW-0067">ATP-binding</keyword>
<evidence type="ECO:0000256" key="6">
    <source>
        <dbReference type="ARBA" id="ARBA00022777"/>
    </source>
</evidence>
<name>A0A381PAQ7_9ZZZZ</name>
<dbReference type="InterPro" id="IPR022066">
    <property type="entry name" value="PdtaS_GAF"/>
</dbReference>
<dbReference type="SMART" id="SM00387">
    <property type="entry name" value="HATPase_c"/>
    <property type="match status" value="1"/>
</dbReference>
<accession>A0A381PAQ7</accession>
<sequence length="505" mass="55505">MATLAELTRLGTGLSAQQLMHLQRLIAWWGLLADLSFSDLLLFVPVNEAGTEFAIAGQIRPTTSQTLYRDDHVGLRVDDIDRPLVSRAFALGEVVEGEVPIKPTNRRARVMCIPISYDEAVIGVLSRELVPDFAERRDPGELERTYLETFHQLARMIASGIFPFLGHDVDMDEIPRVGDGLLVVDPEARIQYASPNALSTLHRVGVVGNVAGRRLRDLGMEQPVIAQAIGTSGPVTAEVERNDTAVQLLAVPLVDRENSRGAVVLLRDITELRLRDQLLVSKDATIREIHHRVKNNLQTISSLLRLQGRRLESEEAKSAIDESVRRIRAIALVHETLASESSDDVNLTEVAGMLARTVQESFTSPERPIRLEVVGDAGLIPSDVVTPLAVVLNELLQNAVDHAFPDDLLPMKDGGGLVEIFLSRDSEHIKMVVRDNGIGVPEDFDSNDHKGLGVSIIRALVTSELGGKIAMRRRSDSTGSEALVEVPLPATDPANEKIEERVWDR</sequence>
<keyword evidence="5" id="KW-0547">Nucleotide-binding</keyword>
<protein>
    <recommendedName>
        <fullName evidence="2">histidine kinase</fullName>
        <ecNumber evidence="2">2.7.13.3</ecNumber>
    </recommendedName>
</protein>
<dbReference type="Gene3D" id="3.30.450.20">
    <property type="entry name" value="PAS domain"/>
    <property type="match status" value="1"/>
</dbReference>
<dbReference type="PANTHER" id="PTHR41523">
    <property type="entry name" value="TWO-COMPONENT SYSTEM SENSOR PROTEIN"/>
    <property type="match status" value="1"/>
</dbReference>
<keyword evidence="3" id="KW-0597">Phosphoprotein</keyword>
<dbReference type="InterPro" id="IPR011495">
    <property type="entry name" value="Sig_transdc_His_kin_sub2_dim/P"/>
</dbReference>
<proteinExistence type="predicted"/>
<dbReference type="EMBL" id="UINC01000928">
    <property type="protein sequence ID" value="SUZ64040.1"/>
    <property type="molecule type" value="Genomic_DNA"/>
</dbReference>
<evidence type="ECO:0000256" key="1">
    <source>
        <dbReference type="ARBA" id="ARBA00000085"/>
    </source>
</evidence>
<evidence type="ECO:0000259" key="8">
    <source>
        <dbReference type="PROSITE" id="PS50109"/>
    </source>
</evidence>
<dbReference type="SUPFAM" id="SSF55874">
    <property type="entry name" value="ATPase domain of HSP90 chaperone/DNA topoisomerase II/histidine kinase"/>
    <property type="match status" value="1"/>
</dbReference>
<dbReference type="PROSITE" id="PS50109">
    <property type="entry name" value="HIS_KIN"/>
    <property type="match status" value="1"/>
</dbReference>
<dbReference type="GO" id="GO:0005524">
    <property type="term" value="F:ATP binding"/>
    <property type="evidence" value="ECO:0007669"/>
    <property type="project" value="UniProtKB-KW"/>
</dbReference>
<dbReference type="InterPro" id="IPR036890">
    <property type="entry name" value="HATPase_C_sf"/>
</dbReference>
<keyword evidence="4" id="KW-0808">Transferase</keyword>
<dbReference type="InterPro" id="IPR005467">
    <property type="entry name" value="His_kinase_dom"/>
</dbReference>
<organism evidence="9">
    <name type="scientific">marine metagenome</name>
    <dbReference type="NCBI Taxonomy" id="408172"/>
    <lineage>
        <taxon>unclassified sequences</taxon>
        <taxon>metagenomes</taxon>
        <taxon>ecological metagenomes</taxon>
    </lineage>
</organism>
<dbReference type="Pfam" id="PF12282">
    <property type="entry name" value="GAF_PdtaS"/>
    <property type="match status" value="1"/>
</dbReference>